<keyword evidence="1" id="KW-1133">Transmembrane helix</keyword>
<feature type="transmembrane region" description="Helical" evidence="1">
    <location>
        <begin position="211"/>
        <end position="230"/>
    </location>
</feature>
<feature type="transmembrane region" description="Helical" evidence="1">
    <location>
        <begin position="121"/>
        <end position="140"/>
    </location>
</feature>
<dbReference type="EMBL" id="JAGHKO010000014">
    <property type="protein sequence ID" value="MBO9204613.1"/>
    <property type="molecule type" value="Genomic_DNA"/>
</dbReference>
<feature type="transmembrane region" description="Helical" evidence="1">
    <location>
        <begin position="446"/>
        <end position="468"/>
    </location>
</feature>
<keyword evidence="3" id="KW-1185">Reference proteome</keyword>
<comment type="caution">
    <text evidence="2">The sequence shown here is derived from an EMBL/GenBank/DDBJ whole genome shotgun (WGS) entry which is preliminary data.</text>
</comment>
<feature type="transmembrane region" description="Helical" evidence="1">
    <location>
        <begin position="474"/>
        <end position="491"/>
    </location>
</feature>
<keyword evidence="1" id="KW-0472">Membrane</keyword>
<reference evidence="2 3" key="1">
    <citation type="submission" date="2021-03" db="EMBL/GenBank/DDBJ databases">
        <title>Assistant Professor.</title>
        <authorList>
            <person name="Huq M.A."/>
        </authorList>
    </citation>
    <scope>NUCLEOTIDE SEQUENCE [LARGE SCALE GENOMIC DNA]</scope>
    <source>
        <strain evidence="2 3">MAH-29</strain>
    </source>
</reference>
<feature type="transmembrane region" description="Helical" evidence="1">
    <location>
        <begin position="171"/>
        <end position="202"/>
    </location>
</feature>
<dbReference type="Proteomes" id="UP000677244">
    <property type="component" value="Unassembled WGS sequence"/>
</dbReference>
<keyword evidence="1" id="KW-0812">Transmembrane</keyword>
<evidence type="ECO:0000256" key="1">
    <source>
        <dbReference type="SAM" id="Phobius"/>
    </source>
</evidence>
<evidence type="ECO:0000313" key="3">
    <source>
        <dbReference type="Proteomes" id="UP000677244"/>
    </source>
</evidence>
<evidence type="ECO:0000313" key="2">
    <source>
        <dbReference type="EMBL" id="MBO9204613.1"/>
    </source>
</evidence>
<evidence type="ECO:0008006" key="4">
    <source>
        <dbReference type="Google" id="ProtNLM"/>
    </source>
</evidence>
<name>A0ABS3Z3K3_9BACT</name>
<sequence>MLEQLNTAEPVVSFKDFLLNNKRNRITLTLSVIAIVIQFSIFKYLYPYASYIHGDSFSYLDAAHFNLDINTYMVGYSRFLRLFSVITSSDLALTAFQYLLIQAGGLLLLFTILYFYKPGILSQYLLLIFMVFNPLFLHLANLISSDCVFTALSLTWFALLLWIIHRPDNKIILWHAIVLFSVFCIRYNALIYPFIAIIAFFLSSLPWRRKLIGVGAGLLLCGLFVTYTSYKYKKLTGHWQYSPFSGWQLTNNAMYTYRYVNKADRKPVPKKFQAFDNMVRQYFDSTRDTKKFPVEAQKASTVYMWSPGWPMMKYRDSLFRKDSTAIELKKWASMGPFYKAYGLYIIKQYPVKFLEYFIWPNANKYYAPPVEFLEAYNSGKDEVSPTAAAWFGYTTQKVHTRMKDNETWVLNFYPILSGIINAVMVFMLLFYSSLKGWQTTKLANKGIIMGIVVWILNAGFTIGASSAALRFQSFPILLTTTLVVLLLDWLWKIAMNKDVYGISAKIEETKPNLAIN</sequence>
<protein>
    <recommendedName>
        <fullName evidence="4">Glycosyltransferase RgtA/B/C/D-like domain-containing protein</fullName>
    </recommendedName>
</protein>
<gene>
    <name evidence="2" type="ORF">J7I42_30275</name>
</gene>
<feature type="transmembrane region" description="Helical" evidence="1">
    <location>
        <begin position="147"/>
        <end position="165"/>
    </location>
</feature>
<feature type="transmembrane region" description="Helical" evidence="1">
    <location>
        <begin position="26"/>
        <end position="46"/>
    </location>
</feature>
<feature type="transmembrane region" description="Helical" evidence="1">
    <location>
        <begin position="412"/>
        <end position="434"/>
    </location>
</feature>
<proteinExistence type="predicted"/>
<dbReference type="RefSeq" id="WP_209143359.1">
    <property type="nucleotide sequence ID" value="NZ_JAGHKO010000014.1"/>
</dbReference>
<accession>A0ABS3Z3K3</accession>
<feature type="transmembrane region" description="Helical" evidence="1">
    <location>
        <begin position="91"/>
        <end position="115"/>
    </location>
</feature>
<organism evidence="2 3">
    <name type="scientific">Niastella soli</name>
    <dbReference type="NCBI Taxonomy" id="2821487"/>
    <lineage>
        <taxon>Bacteria</taxon>
        <taxon>Pseudomonadati</taxon>
        <taxon>Bacteroidota</taxon>
        <taxon>Chitinophagia</taxon>
        <taxon>Chitinophagales</taxon>
        <taxon>Chitinophagaceae</taxon>
        <taxon>Niastella</taxon>
    </lineage>
</organism>